<dbReference type="Proteomes" id="UP000192468">
    <property type="component" value="Unassembled WGS sequence"/>
</dbReference>
<dbReference type="AlphaFoldDB" id="A0A1W1X533"/>
<dbReference type="InterPro" id="IPR037278">
    <property type="entry name" value="ARFGAP/RecO"/>
</dbReference>
<organism evidence="1 2">
    <name type="scientific">Clostridium acidisoli DSM 12555</name>
    <dbReference type="NCBI Taxonomy" id="1121291"/>
    <lineage>
        <taxon>Bacteria</taxon>
        <taxon>Bacillati</taxon>
        <taxon>Bacillota</taxon>
        <taxon>Clostridia</taxon>
        <taxon>Eubacteriales</taxon>
        <taxon>Clostridiaceae</taxon>
        <taxon>Clostridium</taxon>
    </lineage>
</organism>
<gene>
    <name evidence="1" type="ORF">SAMN02745134_00703</name>
</gene>
<accession>A0A1W1X533</accession>
<dbReference type="InterPro" id="IPR042242">
    <property type="entry name" value="RecO_C"/>
</dbReference>
<sequence>MFSLNEGEIIDSFQEFLSDLDRISYASYLCELIDISMVEGESNRPLFKEILTSFYLIKNEVGEIETLVRAFEIKLLNLTGYGLNTDHCVKCRKKLNTSNYISYEYYGAICTDCERNNGKFVSYAAFNTLKFLSKLQLDKIYRVNLNHEIKDEIYSILSDLIFQSYGKKPKSLEILNSLGRND</sequence>
<proteinExistence type="predicted"/>
<dbReference type="GO" id="GO:0006310">
    <property type="term" value="P:DNA recombination"/>
    <property type="evidence" value="ECO:0007669"/>
    <property type="project" value="InterPro"/>
</dbReference>
<dbReference type="GO" id="GO:0043590">
    <property type="term" value="C:bacterial nucleoid"/>
    <property type="evidence" value="ECO:0007669"/>
    <property type="project" value="TreeGrafter"/>
</dbReference>
<protein>
    <submittedName>
        <fullName evidence="1">DNA replication and repair protein RecO</fullName>
    </submittedName>
</protein>
<dbReference type="SUPFAM" id="SSF57863">
    <property type="entry name" value="ArfGap/RecO-like zinc finger"/>
    <property type="match status" value="1"/>
</dbReference>
<reference evidence="1 2" key="1">
    <citation type="submission" date="2017-04" db="EMBL/GenBank/DDBJ databases">
        <authorList>
            <person name="Afonso C.L."/>
            <person name="Miller P.J."/>
            <person name="Scott M.A."/>
            <person name="Spackman E."/>
            <person name="Goraichik I."/>
            <person name="Dimitrov K.M."/>
            <person name="Suarez D.L."/>
            <person name="Swayne D.E."/>
        </authorList>
    </citation>
    <scope>NUCLEOTIDE SEQUENCE [LARGE SCALE GENOMIC DNA]</scope>
    <source>
        <strain evidence="1 2">DSM 12555</strain>
    </source>
</reference>
<dbReference type="InterPro" id="IPR003717">
    <property type="entry name" value="RecO"/>
</dbReference>
<dbReference type="STRING" id="1121291.SAMN02745134_00703"/>
<evidence type="ECO:0000313" key="1">
    <source>
        <dbReference type="EMBL" id="SMC18913.1"/>
    </source>
</evidence>
<dbReference type="Gene3D" id="1.20.1440.120">
    <property type="entry name" value="Recombination protein O, C-terminal domain"/>
    <property type="match status" value="1"/>
</dbReference>
<dbReference type="GO" id="GO:0006302">
    <property type="term" value="P:double-strand break repair"/>
    <property type="evidence" value="ECO:0007669"/>
    <property type="project" value="TreeGrafter"/>
</dbReference>
<dbReference type="Pfam" id="PF02565">
    <property type="entry name" value="RecO_C"/>
    <property type="match status" value="1"/>
</dbReference>
<name>A0A1W1X533_9CLOT</name>
<dbReference type="PANTHER" id="PTHR33991:SF1">
    <property type="entry name" value="DNA REPAIR PROTEIN RECO"/>
    <property type="match status" value="1"/>
</dbReference>
<keyword evidence="2" id="KW-1185">Reference proteome</keyword>
<dbReference type="EMBL" id="FWXH01000002">
    <property type="protein sequence ID" value="SMC18913.1"/>
    <property type="molecule type" value="Genomic_DNA"/>
</dbReference>
<dbReference type="PANTHER" id="PTHR33991">
    <property type="entry name" value="DNA REPAIR PROTEIN RECO"/>
    <property type="match status" value="1"/>
</dbReference>
<evidence type="ECO:0000313" key="2">
    <source>
        <dbReference type="Proteomes" id="UP000192468"/>
    </source>
</evidence>
<dbReference type="NCBIfam" id="TIGR00613">
    <property type="entry name" value="reco"/>
    <property type="match status" value="1"/>
</dbReference>